<keyword evidence="3" id="KW-1185">Reference proteome</keyword>
<keyword evidence="1" id="KW-0472">Membrane</keyword>
<sequence length="122" mass="14302">MALRTLMRKRNQTAQRFRIFFTLVTVPEMIEFIENSYTFLLLLLLLLKLSYILFYRVSFFLPSSSSPTPSSSSSSSLSINLMRNENIMFNDLLNRCEQKLNLNERLNSINQLNSFGSEWCKN</sequence>
<dbReference type="AlphaFoldDB" id="A0A1A9UXS9"/>
<evidence type="ECO:0000313" key="2">
    <source>
        <dbReference type="EnsemblMetazoa" id="GAUT019203-PA"/>
    </source>
</evidence>
<organism evidence="2 3">
    <name type="scientific">Glossina austeni</name>
    <name type="common">Savannah tsetse fly</name>
    <dbReference type="NCBI Taxonomy" id="7395"/>
    <lineage>
        <taxon>Eukaryota</taxon>
        <taxon>Metazoa</taxon>
        <taxon>Ecdysozoa</taxon>
        <taxon>Arthropoda</taxon>
        <taxon>Hexapoda</taxon>
        <taxon>Insecta</taxon>
        <taxon>Pterygota</taxon>
        <taxon>Neoptera</taxon>
        <taxon>Endopterygota</taxon>
        <taxon>Diptera</taxon>
        <taxon>Brachycera</taxon>
        <taxon>Muscomorpha</taxon>
        <taxon>Hippoboscoidea</taxon>
        <taxon>Glossinidae</taxon>
        <taxon>Glossina</taxon>
    </lineage>
</organism>
<keyword evidence="1" id="KW-1133">Transmembrane helix</keyword>
<proteinExistence type="predicted"/>
<dbReference type="VEuPathDB" id="VectorBase:GAUT019203"/>
<accession>A0A1A9UXS9</accession>
<evidence type="ECO:0000313" key="3">
    <source>
        <dbReference type="Proteomes" id="UP000078200"/>
    </source>
</evidence>
<evidence type="ECO:0000256" key="1">
    <source>
        <dbReference type="SAM" id="Phobius"/>
    </source>
</evidence>
<dbReference type="Proteomes" id="UP000078200">
    <property type="component" value="Unassembled WGS sequence"/>
</dbReference>
<feature type="transmembrane region" description="Helical" evidence="1">
    <location>
        <begin position="39"/>
        <end position="61"/>
    </location>
</feature>
<protein>
    <submittedName>
        <fullName evidence="2">Uncharacterized protein</fullName>
    </submittedName>
</protein>
<dbReference type="EnsemblMetazoa" id="GAUT019203-RA">
    <property type="protein sequence ID" value="GAUT019203-PA"/>
    <property type="gene ID" value="GAUT019203"/>
</dbReference>
<name>A0A1A9UXS9_GLOAU</name>
<keyword evidence="1" id="KW-0812">Transmembrane</keyword>
<reference evidence="2" key="1">
    <citation type="submission" date="2020-05" db="UniProtKB">
        <authorList>
            <consortium name="EnsemblMetazoa"/>
        </authorList>
    </citation>
    <scope>IDENTIFICATION</scope>
    <source>
        <strain evidence="2">TTRI</strain>
    </source>
</reference>